<dbReference type="PANTHER" id="PTHR33387:SF3">
    <property type="entry name" value="DUF985 DOMAIN-CONTAINING PROTEIN"/>
    <property type="match status" value="1"/>
</dbReference>
<organism evidence="2 3">
    <name type="scientific">Christiangramia oceanisediminis</name>
    <dbReference type="NCBI Taxonomy" id="2920386"/>
    <lineage>
        <taxon>Bacteria</taxon>
        <taxon>Pseudomonadati</taxon>
        <taxon>Bacteroidota</taxon>
        <taxon>Flavobacteriia</taxon>
        <taxon>Flavobacteriales</taxon>
        <taxon>Flavobacteriaceae</taxon>
        <taxon>Christiangramia</taxon>
    </lineage>
</organism>
<accession>A0A9X2I363</accession>
<comment type="caution">
    <text evidence="2">The sequence shown here is derived from an EMBL/GenBank/DDBJ whole genome shotgun (WGS) entry which is preliminary data.</text>
</comment>
<dbReference type="InterPro" id="IPR014710">
    <property type="entry name" value="RmlC-like_jellyroll"/>
</dbReference>
<dbReference type="Pfam" id="PF06172">
    <property type="entry name" value="Cupin_5"/>
    <property type="match status" value="1"/>
</dbReference>
<dbReference type="Gene3D" id="2.60.120.10">
    <property type="entry name" value="Jelly Rolls"/>
    <property type="match status" value="1"/>
</dbReference>
<dbReference type="EMBL" id="JANCNS010000001">
    <property type="protein sequence ID" value="MCP9199000.1"/>
    <property type="molecule type" value="Genomic_DNA"/>
</dbReference>
<reference evidence="2" key="1">
    <citation type="submission" date="2022-07" db="EMBL/GenBank/DDBJ databases">
        <title>Gramela sediminis sp. nov., isolated from deep-sea sediment of the Indian Ocean.</title>
        <authorList>
            <person name="Shi H."/>
        </authorList>
    </citation>
    <scope>NUCLEOTIDE SEQUENCE</scope>
    <source>
        <strain evidence="2">GC03-9</strain>
    </source>
</reference>
<gene>
    <name evidence="2" type="ORF">MKO06_03710</name>
</gene>
<dbReference type="CDD" id="cd06121">
    <property type="entry name" value="cupin_YML079wp"/>
    <property type="match status" value="1"/>
</dbReference>
<keyword evidence="3" id="KW-1185">Reference proteome</keyword>
<name>A0A9X2I363_9FLAO</name>
<protein>
    <submittedName>
        <fullName evidence="2">Cupin domain-containing protein</fullName>
    </submittedName>
</protein>
<feature type="domain" description="DUF985" evidence="1">
    <location>
        <begin position="5"/>
        <end position="142"/>
    </location>
</feature>
<dbReference type="AlphaFoldDB" id="A0A9X2I363"/>
<dbReference type="InterPro" id="IPR009327">
    <property type="entry name" value="Cupin_DUF985"/>
</dbReference>
<dbReference type="SUPFAM" id="SSF51182">
    <property type="entry name" value="RmlC-like cupins"/>
    <property type="match status" value="1"/>
</dbReference>
<dbReference type="InterPro" id="IPR011051">
    <property type="entry name" value="RmlC_Cupin_sf"/>
</dbReference>
<evidence type="ECO:0000259" key="1">
    <source>
        <dbReference type="Pfam" id="PF06172"/>
    </source>
</evidence>
<dbReference type="InterPro" id="IPR039935">
    <property type="entry name" value="YML079W-like"/>
</dbReference>
<proteinExistence type="predicted"/>
<dbReference type="Proteomes" id="UP001155280">
    <property type="component" value="Unassembled WGS sequence"/>
</dbReference>
<sequence length="163" mass="18375">MTIEEKIIEKLGLQLHPEAGYFKETYRSKGEINPGSAYNGTRNYSTCIYFLLTSGMFSAFHRIKQDEIWHFYEGSNIDLHIISETGQHSSKLIGRDLFKGESPQVVVPGGSWFAAEVTTPNSFALVGCTVAPGFDFSDFELAQRNELTSAFPQHRDLIARFTR</sequence>
<dbReference type="PANTHER" id="PTHR33387">
    <property type="entry name" value="RMLC-LIKE JELLY ROLL FOLD PROTEIN"/>
    <property type="match status" value="1"/>
</dbReference>
<dbReference type="RefSeq" id="WP_241550993.1">
    <property type="nucleotide sequence ID" value="NZ_JANCNS010000001.1"/>
</dbReference>
<evidence type="ECO:0000313" key="2">
    <source>
        <dbReference type="EMBL" id="MCP9199000.1"/>
    </source>
</evidence>
<evidence type="ECO:0000313" key="3">
    <source>
        <dbReference type="Proteomes" id="UP001155280"/>
    </source>
</evidence>